<organism evidence="2 3">
    <name type="scientific">Linum trigynum</name>
    <dbReference type="NCBI Taxonomy" id="586398"/>
    <lineage>
        <taxon>Eukaryota</taxon>
        <taxon>Viridiplantae</taxon>
        <taxon>Streptophyta</taxon>
        <taxon>Embryophyta</taxon>
        <taxon>Tracheophyta</taxon>
        <taxon>Spermatophyta</taxon>
        <taxon>Magnoliopsida</taxon>
        <taxon>eudicotyledons</taxon>
        <taxon>Gunneridae</taxon>
        <taxon>Pentapetalae</taxon>
        <taxon>rosids</taxon>
        <taxon>fabids</taxon>
        <taxon>Malpighiales</taxon>
        <taxon>Linaceae</taxon>
        <taxon>Linum</taxon>
    </lineage>
</organism>
<dbReference type="AlphaFoldDB" id="A0AAV2ETF7"/>
<evidence type="ECO:0000313" key="3">
    <source>
        <dbReference type="Proteomes" id="UP001497516"/>
    </source>
</evidence>
<sequence length="213" mass="23674">MRTTLLAQDRQSSHPSLRTHSSVADPKCRSGDRLPLTASRHSFPPACHYNKEPSFPIKPRTSDIGISTNKKSMLVWGCCGTQKPRTHQASPQPKVQKLKPSKLNVFPPSLLPPTAGATDLSLPIKWDSLSCNIGRIEAPQPSSSRSLSSRNAVRLRRVLWLACFWSATELVDAAEELAAKREEDEGEEVYRAAMELLMVKIQTIWDFQGDLVS</sequence>
<proteinExistence type="predicted"/>
<accession>A0AAV2ETF7</accession>
<keyword evidence="3" id="KW-1185">Reference proteome</keyword>
<gene>
    <name evidence="2" type="ORF">LTRI10_LOCUS29797</name>
</gene>
<evidence type="ECO:0000313" key="2">
    <source>
        <dbReference type="EMBL" id="CAL1388898.1"/>
    </source>
</evidence>
<protein>
    <submittedName>
        <fullName evidence="2">Uncharacterized protein</fullName>
    </submittedName>
</protein>
<dbReference type="EMBL" id="OZ034818">
    <property type="protein sequence ID" value="CAL1388898.1"/>
    <property type="molecule type" value="Genomic_DNA"/>
</dbReference>
<reference evidence="2 3" key="1">
    <citation type="submission" date="2024-04" db="EMBL/GenBank/DDBJ databases">
        <authorList>
            <person name="Fracassetti M."/>
        </authorList>
    </citation>
    <scope>NUCLEOTIDE SEQUENCE [LARGE SCALE GENOMIC DNA]</scope>
</reference>
<feature type="compositionally biased region" description="Polar residues" evidence="1">
    <location>
        <begin position="1"/>
        <end position="22"/>
    </location>
</feature>
<dbReference type="Proteomes" id="UP001497516">
    <property type="component" value="Chromosome 5"/>
</dbReference>
<name>A0AAV2ETF7_9ROSI</name>
<feature type="region of interest" description="Disordered" evidence="1">
    <location>
        <begin position="1"/>
        <end position="36"/>
    </location>
</feature>
<evidence type="ECO:0000256" key="1">
    <source>
        <dbReference type="SAM" id="MobiDB-lite"/>
    </source>
</evidence>